<reference evidence="2" key="1">
    <citation type="submission" date="2024-06" db="EMBL/GenBank/DDBJ databases">
        <title>Mesorhizobium karijinii sp. nov., a symbiont of the iconic Swainsona formosa from arid Australia.</title>
        <authorList>
            <person name="Hill Y.J."/>
            <person name="Watkin E.L.J."/>
            <person name="O'Hara G.W."/>
            <person name="Terpolilli J."/>
            <person name="Tye M.L."/>
            <person name="Kohlmeier M.G."/>
        </authorList>
    </citation>
    <scope>NUCLEOTIDE SEQUENCE</scope>
    <source>
        <strain evidence="2">WSM2240</strain>
        <plasmid evidence="2">pMk2240C</plasmid>
    </source>
</reference>
<sequence length="83" mass="9129">MPRYFFNVRDGQQLNEDPEGIDLDGLSAVENEAMTSAKEIIAEALLSGRPAPLGHSFEIIDEEGNMILEFLFARAAHETGPQP</sequence>
<geneLocation type="plasmid" evidence="2">
    <name>pMk2240C</name>
</geneLocation>
<dbReference type="RefSeq" id="WP_353646163.1">
    <property type="nucleotide sequence ID" value="NZ_CP159254.1"/>
</dbReference>
<protein>
    <recommendedName>
        <fullName evidence="1">DUF6894 domain-containing protein</fullName>
    </recommendedName>
</protein>
<evidence type="ECO:0000313" key="2">
    <source>
        <dbReference type="EMBL" id="XCG51898.1"/>
    </source>
</evidence>
<organism evidence="2">
    <name type="scientific">Mesorhizobium sp. WSM2240</name>
    <dbReference type="NCBI Taxonomy" id="3228851"/>
    <lineage>
        <taxon>Bacteria</taxon>
        <taxon>Pseudomonadati</taxon>
        <taxon>Pseudomonadota</taxon>
        <taxon>Alphaproteobacteria</taxon>
        <taxon>Hyphomicrobiales</taxon>
        <taxon>Phyllobacteriaceae</taxon>
        <taxon>Mesorhizobium</taxon>
    </lineage>
</organism>
<name>A0AAU8CYG1_9HYPH</name>
<proteinExistence type="predicted"/>
<dbReference type="AlphaFoldDB" id="A0AAU8CYG1"/>
<evidence type="ECO:0000259" key="1">
    <source>
        <dbReference type="Pfam" id="PF21834"/>
    </source>
</evidence>
<dbReference type="EMBL" id="CP159254">
    <property type="protein sequence ID" value="XCG51898.1"/>
    <property type="molecule type" value="Genomic_DNA"/>
</dbReference>
<dbReference type="Pfam" id="PF21834">
    <property type="entry name" value="DUF6894"/>
    <property type="match status" value="1"/>
</dbReference>
<gene>
    <name evidence="2" type="ORF">ABVK50_28555</name>
</gene>
<accession>A0AAU8CYG1</accession>
<dbReference type="InterPro" id="IPR054189">
    <property type="entry name" value="DUF6894"/>
</dbReference>
<feature type="domain" description="DUF6894" evidence="1">
    <location>
        <begin position="3"/>
        <end position="70"/>
    </location>
</feature>
<keyword evidence="2" id="KW-0614">Plasmid</keyword>